<accession>A0A8J6TQ97</accession>
<evidence type="ECO:0000256" key="1">
    <source>
        <dbReference type="ARBA" id="ARBA00010926"/>
    </source>
</evidence>
<evidence type="ECO:0000259" key="2">
    <source>
        <dbReference type="SMART" id="SM01065"/>
    </source>
</evidence>
<protein>
    <submittedName>
        <fullName evidence="3">Isoamylase early set domain-containing protein</fullName>
    </submittedName>
</protein>
<dbReference type="InterPro" id="IPR013783">
    <property type="entry name" value="Ig-like_fold"/>
</dbReference>
<comment type="similarity">
    <text evidence="1">Belongs to the 5'-AMP-activated protein kinase beta subunit family.</text>
</comment>
<sequence>MSKIKSQPKAKVMSKQTIKRRRVTFSFEAAQAKEVILTGDFNNWDPKIHPMKTDGNGLWNKTVMLPPGKYEYKFLIDGDWKEDPQNAQTCPNCFGSQNSILNLSIP</sequence>
<dbReference type="AlphaFoldDB" id="A0A8J6TQ97"/>
<comment type="caution">
    <text evidence="3">The sequence shown here is derived from an EMBL/GenBank/DDBJ whole genome shotgun (WGS) entry which is preliminary data.</text>
</comment>
<feature type="domain" description="CBM20" evidence="2">
    <location>
        <begin position="22"/>
        <end position="100"/>
    </location>
</feature>
<organism evidence="3 4">
    <name type="scientific">Candidatus Desulfatibia vada</name>
    <dbReference type="NCBI Taxonomy" id="2841696"/>
    <lineage>
        <taxon>Bacteria</taxon>
        <taxon>Pseudomonadati</taxon>
        <taxon>Thermodesulfobacteriota</taxon>
        <taxon>Desulfobacteria</taxon>
        <taxon>Desulfobacterales</taxon>
        <taxon>Desulfobacterales incertae sedis</taxon>
        <taxon>Candidatus Desulfatibia</taxon>
    </lineage>
</organism>
<dbReference type="InterPro" id="IPR050827">
    <property type="entry name" value="CRP1_MDG1_kinase"/>
</dbReference>
<evidence type="ECO:0000313" key="3">
    <source>
        <dbReference type="EMBL" id="MBC8431963.1"/>
    </source>
</evidence>
<evidence type="ECO:0000313" key="4">
    <source>
        <dbReference type="Proteomes" id="UP000605201"/>
    </source>
</evidence>
<dbReference type="Proteomes" id="UP000605201">
    <property type="component" value="Unassembled WGS sequence"/>
</dbReference>
<dbReference type="Pfam" id="PF16561">
    <property type="entry name" value="AMPK1_CBM"/>
    <property type="match status" value="1"/>
</dbReference>
<dbReference type="CDD" id="cd07184">
    <property type="entry name" value="E_set_Isoamylase_like_N"/>
    <property type="match status" value="1"/>
</dbReference>
<dbReference type="PANTHER" id="PTHR10343">
    <property type="entry name" value="5'-AMP-ACTIVATED PROTEIN KINASE , BETA SUBUNIT"/>
    <property type="match status" value="1"/>
</dbReference>
<dbReference type="SMART" id="SM01065">
    <property type="entry name" value="CBM_2"/>
    <property type="match status" value="1"/>
</dbReference>
<dbReference type="PANTHER" id="PTHR10343:SF84">
    <property type="entry name" value="5'-AMP-ACTIVATED PROTEIN KINASE SUBUNIT BETA-1"/>
    <property type="match status" value="1"/>
</dbReference>
<dbReference type="InterPro" id="IPR002044">
    <property type="entry name" value="CBM20"/>
</dbReference>
<gene>
    <name evidence="3" type="ORF">H8D96_08580</name>
</gene>
<reference evidence="3 4" key="1">
    <citation type="submission" date="2020-08" db="EMBL/GenBank/DDBJ databases">
        <title>Bridging the membrane lipid divide: bacteria of the FCB group superphylum have the potential to synthesize archaeal ether lipids.</title>
        <authorList>
            <person name="Villanueva L."/>
            <person name="Von Meijenfeldt F.A.B."/>
            <person name="Westbye A.B."/>
            <person name="Yadav S."/>
            <person name="Hopmans E.C."/>
            <person name="Dutilh B.E."/>
            <person name="Sinninghe Damste J.S."/>
        </authorList>
    </citation>
    <scope>NUCLEOTIDE SEQUENCE [LARGE SCALE GENOMIC DNA]</scope>
    <source>
        <strain evidence="3">NIOZ-UU17</strain>
    </source>
</reference>
<dbReference type="InterPro" id="IPR014756">
    <property type="entry name" value="Ig_E-set"/>
</dbReference>
<dbReference type="SUPFAM" id="SSF81296">
    <property type="entry name" value="E set domains"/>
    <property type="match status" value="1"/>
</dbReference>
<proteinExistence type="inferred from homology"/>
<dbReference type="Gene3D" id="2.60.40.10">
    <property type="entry name" value="Immunoglobulins"/>
    <property type="match status" value="1"/>
</dbReference>
<dbReference type="InterPro" id="IPR032640">
    <property type="entry name" value="AMPK1_CBM"/>
</dbReference>
<dbReference type="GO" id="GO:2001070">
    <property type="term" value="F:starch binding"/>
    <property type="evidence" value="ECO:0007669"/>
    <property type="project" value="InterPro"/>
</dbReference>
<name>A0A8J6TQ97_9BACT</name>
<dbReference type="EMBL" id="JACNIG010000195">
    <property type="protein sequence ID" value="MBC8431963.1"/>
    <property type="molecule type" value="Genomic_DNA"/>
</dbReference>